<dbReference type="STRING" id="150033.RV14_GL001004"/>
<keyword evidence="5" id="KW-0133">Cell shape</keyword>
<feature type="transmembrane region" description="Helical" evidence="8">
    <location>
        <begin position="108"/>
        <end position="129"/>
    </location>
</feature>
<evidence type="ECO:0000256" key="3">
    <source>
        <dbReference type="ARBA" id="ARBA00022475"/>
    </source>
</evidence>
<feature type="transmembrane region" description="Helical" evidence="8">
    <location>
        <begin position="36"/>
        <end position="53"/>
    </location>
</feature>
<feature type="transmembrane region" description="Helical" evidence="8">
    <location>
        <begin position="9"/>
        <end position="30"/>
    </location>
</feature>
<keyword evidence="4 8" id="KW-0812">Transmembrane</keyword>
<accession>A0A1L8WRX4</accession>
<gene>
    <name evidence="9" type="ORF">RV14_GL001004</name>
</gene>
<sequence>MLKKETMKYYFPVLLFLLMLLDGHLTRMFVEWSKGTSMASAHFLILVLLFGSLKFSKRYLLVTTLVLGIIFDAYYIGVIGIYAVAMPFMVFVMYSMSSYIHFNIFTEFFSMIIFVTGYELFTLGVQLIFKLVSVNNTYFITRYLGPTLLLTMIIFTIFVFPCKKLFSDE</sequence>
<evidence type="ECO:0000256" key="8">
    <source>
        <dbReference type="SAM" id="Phobius"/>
    </source>
</evidence>
<dbReference type="GO" id="GO:0005886">
    <property type="term" value="C:plasma membrane"/>
    <property type="evidence" value="ECO:0007669"/>
    <property type="project" value="UniProtKB-SubCell"/>
</dbReference>
<reference evidence="9 10" key="1">
    <citation type="submission" date="2014-12" db="EMBL/GenBank/DDBJ databases">
        <title>Draft genome sequences of 29 type strains of Enterococci.</title>
        <authorList>
            <person name="Zhong Z."/>
            <person name="Sun Z."/>
            <person name="Liu W."/>
            <person name="Zhang W."/>
            <person name="Zhang H."/>
        </authorList>
    </citation>
    <scope>NUCLEOTIDE SEQUENCE [LARGE SCALE GENOMIC DNA]</scope>
    <source>
        <strain evidence="9 10">DSM 15687</strain>
    </source>
</reference>
<evidence type="ECO:0000256" key="4">
    <source>
        <dbReference type="ARBA" id="ARBA00022692"/>
    </source>
</evidence>
<evidence type="ECO:0000256" key="6">
    <source>
        <dbReference type="ARBA" id="ARBA00022989"/>
    </source>
</evidence>
<evidence type="ECO:0000313" key="10">
    <source>
        <dbReference type="Proteomes" id="UP000182152"/>
    </source>
</evidence>
<organism evidence="9 10">
    <name type="scientific">Enterococcus ratti</name>
    <dbReference type="NCBI Taxonomy" id="150033"/>
    <lineage>
        <taxon>Bacteria</taxon>
        <taxon>Bacillati</taxon>
        <taxon>Bacillota</taxon>
        <taxon>Bacilli</taxon>
        <taxon>Lactobacillales</taxon>
        <taxon>Enterococcaceae</taxon>
        <taxon>Enterococcus</taxon>
    </lineage>
</organism>
<keyword evidence="10" id="KW-1185">Reference proteome</keyword>
<dbReference type="EMBL" id="JXLB01000002">
    <property type="protein sequence ID" value="OJG83770.1"/>
    <property type="molecule type" value="Genomic_DNA"/>
</dbReference>
<name>A0A1L8WRX4_9ENTE</name>
<evidence type="ECO:0000256" key="1">
    <source>
        <dbReference type="ARBA" id="ARBA00004651"/>
    </source>
</evidence>
<evidence type="ECO:0000256" key="5">
    <source>
        <dbReference type="ARBA" id="ARBA00022960"/>
    </source>
</evidence>
<protein>
    <submittedName>
        <fullName evidence="9">Rod shape-determining protein MreD</fullName>
    </submittedName>
</protein>
<evidence type="ECO:0000313" key="9">
    <source>
        <dbReference type="EMBL" id="OJG83770.1"/>
    </source>
</evidence>
<dbReference type="RefSeq" id="WP_071854586.1">
    <property type="nucleotide sequence ID" value="NZ_JBCLRY010000006.1"/>
</dbReference>
<comment type="caution">
    <text evidence="9">The sequence shown here is derived from an EMBL/GenBank/DDBJ whole genome shotgun (WGS) entry which is preliminary data.</text>
</comment>
<comment type="subcellular location">
    <subcellularLocation>
        <location evidence="1">Cell membrane</location>
        <topology evidence="1">Multi-pass membrane protein</topology>
    </subcellularLocation>
</comment>
<dbReference type="InterPro" id="IPR007227">
    <property type="entry name" value="Cell_shape_determining_MreD"/>
</dbReference>
<keyword evidence="7 8" id="KW-0472">Membrane</keyword>
<feature type="transmembrane region" description="Helical" evidence="8">
    <location>
        <begin position="141"/>
        <end position="160"/>
    </location>
</feature>
<dbReference type="AlphaFoldDB" id="A0A1L8WRX4"/>
<dbReference type="Pfam" id="PF04093">
    <property type="entry name" value="MreD"/>
    <property type="match status" value="1"/>
</dbReference>
<evidence type="ECO:0000256" key="2">
    <source>
        <dbReference type="ARBA" id="ARBA00007776"/>
    </source>
</evidence>
<proteinExistence type="inferred from homology"/>
<feature type="transmembrane region" description="Helical" evidence="8">
    <location>
        <begin position="65"/>
        <end position="96"/>
    </location>
</feature>
<dbReference type="GO" id="GO:0008360">
    <property type="term" value="P:regulation of cell shape"/>
    <property type="evidence" value="ECO:0007669"/>
    <property type="project" value="UniProtKB-KW"/>
</dbReference>
<dbReference type="OrthoDB" id="2148512at2"/>
<keyword evidence="3" id="KW-1003">Cell membrane</keyword>
<evidence type="ECO:0000256" key="7">
    <source>
        <dbReference type="ARBA" id="ARBA00023136"/>
    </source>
</evidence>
<dbReference type="Proteomes" id="UP000182152">
    <property type="component" value="Unassembled WGS sequence"/>
</dbReference>
<dbReference type="NCBIfam" id="TIGR03426">
    <property type="entry name" value="shape_MreD"/>
    <property type="match status" value="1"/>
</dbReference>
<comment type="similarity">
    <text evidence="2">Belongs to the MreD family.</text>
</comment>
<keyword evidence="6 8" id="KW-1133">Transmembrane helix</keyword>